<feature type="domain" description="Helicase ATP-binding" evidence="7">
    <location>
        <begin position="139"/>
        <end position="332"/>
    </location>
</feature>
<dbReference type="Pfam" id="PF20470">
    <property type="entry name" value="HTH_61"/>
    <property type="match status" value="1"/>
</dbReference>
<dbReference type="Gene3D" id="3.40.50.300">
    <property type="entry name" value="P-loop containing nucleotide triphosphate hydrolases"/>
    <property type="match status" value="2"/>
</dbReference>
<evidence type="ECO:0000256" key="2">
    <source>
        <dbReference type="ARBA" id="ARBA00022801"/>
    </source>
</evidence>
<accession>A0A3E2GVY6</accession>
<dbReference type="InterPro" id="IPR036390">
    <property type="entry name" value="WH_DNA-bd_sf"/>
</dbReference>
<dbReference type="PROSITE" id="PS51192">
    <property type="entry name" value="HELICASE_ATP_BIND_1"/>
    <property type="match status" value="1"/>
</dbReference>
<evidence type="ECO:0000256" key="3">
    <source>
        <dbReference type="ARBA" id="ARBA00022806"/>
    </source>
</evidence>
<proteinExistence type="predicted"/>
<sequence>MDKSKLTFHSTTLERSRAGTTTWSRTSLKRTFQELGDGRVESSSVTGSPNGSTYHHIHSRAHGLERLIASNIRDVNPSSHTPSEYSQRRVLALTPTSITDPFLHLSHPHYGLPQMLVDNFSTMGIHSIYPWQSKCLTGPGLLHGQKNLVYTTPTGGGKSLVADVLMLKMILENPRKKALLVLPYVALVQEKLRWLRKAVDGIKKNVSTSPGQGGSTMWRPRGDEDYVRVVGFFGGSRVRATWNDMDIAVCTMEKANSLVNEAIYDFSIGSLGVIVIDELHMLGDDQRGHLLELLASKLLTLEHKVQIIGMSATLKNASLIAKWLDDANFYESKYRPIPIEEYLVFDNGIYSASISHSLFKNGSHPTSEHEILERAAQLKRLIQLSEHKDLNQPLINAVVSLANETARAGYGALIFSSSRAGCEKDALLISRVLPSLSEVDIEIMERRFDLLRELATTSTGLDVILEKTIPSGVAFHREYSLTRLTSLAVDDTDAGMTVEERNLVSLAYDAGTIGFIVATCSLAAGLNLPARRVILHGARMGADVVGPAMLRQMRGRAGRKGKDEVGETYLCCNKNDLEVVVELMQAELPDVKSCLSSGEREFKRALLEVITIKLATNFDTIEEYAKGTFLSLSVNQTQLALLVQETLQQLEREELITVNDHTEYNPTLLGQAIVFSSFAPDDGLFIYNELKRALKGFVMDNEMHVLYLFTPVQTPQSAIDWRIYRNEIESLDESGLRVLAAVGVKPLIINRMAQGGLMTESSPEQIENARIYRRLYAAFQLRDLCNEMPIHAVASAKSDLLALAEITDSGPARARTNFVAGTTEEAATGSGWGMQESPKAVGQGRNYIEVGEFHMGTADA</sequence>
<dbReference type="InterPro" id="IPR048960">
    <property type="entry name" value="POLQ-like_helical"/>
</dbReference>
<dbReference type="InterPro" id="IPR046931">
    <property type="entry name" value="HTH_61"/>
</dbReference>
<comment type="caution">
    <text evidence="9">The sequence shown here is derived from an EMBL/GenBank/DDBJ whole genome shotgun (WGS) entry which is preliminary data.</text>
</comment>
<dbReference type="SMART" id="SM00490">
    <property type="entry name" value="HELICc"/>
    <property type="match status" value="1"/>
</dbReference>
<dbReference type="STRING" id="5539.A0A3E2GVY6"/>
<dbReference type="Pfam" id="PF21099">
    <property type="entry name" value="POLQ_helical"/>
    <property type="match status" value="1"/>
</dbReference>
<dbReference type="InterPro" id="IPR050474">
    <property type="entry name" value="Hel308_SKI2-like"/>
</dbReference>
<dbReference type="InterPro" id="IPR027417">
    <property type="entry name" value="P-loop_NTPase"/>
</dbReference>
<evidence type="ECO:0000256" key="6">
    <source>
        <dbReference type="SAM" id="MobiDB-lite"/>
    </source>
</evidence>
<keyword evidence="4" id="KW-0067">ATP-binding</keyword>
<dbReference type="GO" id="GO:0043138">
    <property type="term" value="F:3'-5' DNA helicase activity"/>
    <property type="evidence" value="ECO:0007669"/>
    <property type="project" value="UniProtKB-EC"/>
</dbReference>
<keyword evidence="3" id="KW-0347">Helicase</keyword>
<dbReference type="PANTHER" id="PTHR47961">
    <property type="entry name" value="DNA POLYMERASE THETA, PUTATIVE (AFU_ORTHOLOGUE AFUA_1G05260)-RELATED"/>
    <property type="match status" value="1"/>
</dbReference>
<evidence type="ECO:0000256" key="5">
    <source>
        <dbReference type="ARBA" id="ARBA00048988"/>
    </source>
</evidence>
<evidence type="ECO:0000256" key="1">
    <source>
        <dbReference type="ARBA" id="ARBA00022741"/>
    </source>
</evidence>
<dbReference type="GO" id="GO:0016787">
    <property type="term" value="F:hydrolase activity"/>
    <property type="evidence" value="ECO:0007669"/>
    <property type="project" value="UniProtKB-KW"/>
</dbReference>
<evidence type="ECO:0000259" key="8">
    <source>
        <dbReference type="PROSITE" id="PS51194"/>
    </source>
</evidence>
<dbReference type="SUPFAM" id="SSF46785">
    <property type="entry name" value="Winged helix' DNA-binding domain"/>
    <property type="match status" value="1"/>
</dbReference>
<dbReference type="GO" id="GO:0005524">
    <property type="term" value="F:ATP binding"/>
    <property type="evidence" value="ECO:0007669"/>
    <property type="project" value="UniProtKB-KW"/>
</dbReference>
<comment type="catalytic activity">
    <reaction evidence="5">
        <text>ATP + H2O = ADP + phosphate + H(+)</text>
        <dbReference type="Rhea" id="RHEA:13065"/>
        <dbReference type="ChEBI" id="CHEBI:15377"/>
        <dbReference type="ChEBI" id="CHEBI:15378"/>
        <dbReference type="ChEBI" id="CHEBI:30616"/>
        <dbReference type="ChEBI" id="CHEBI:43474"/>
        <dbReference type="ChEBI" id="CHEBI:456216"/>
        <dbReference type="EC" id="5.6.2.4"/>
    </reaction>
</comment>
<dbReference type="OMA" id="MFLNANI"/>
<dbReference type="AlphaFoldDB" id="A0A3E2GVY6"/>
<evidence type="ECO:0000256" key="4">
    <source>
        <dbReference type="ARBA" id="ARBA00022840"/>
    </source>
</evidence>
<reference evidence="9 10" key="1">
    <citation type="submission" date="2018-05" db="EMBL/GenBank/DDBJ databases">
        <title>Draft genome sequence of Scytalidium lignicola DSM 105466, a ubiquitous saprotrophic fungus.</title>
        <authorList>
            <person name="Buettner E."/>
            <person name="Gebauer A.M."/>
            <person name="Hofrichter M."/>
            <person name="Liers C."/>
            <person name="Kellner H."/>
        </authorList>
    </citation>
    <scope>NUCLEOTIDE SEQUENCE [LARGE SCALE GENOMIC DNA]</scope>
    <source>
        <strain evidence="9 10">DSM 105466</strain>
    </source>
</reference>
<dbReference type="SMART" id="SM00487">
    <property type="entry name" value="DEXDc"/>
    <property type="match status" value="1"/>
</dbReference>
<evidence type="ECO:0000313" key="9">
    <source>
        <dbReference type="EMBL" id="RFU25334.1"/>
    </source>
</evidence>
<keyword evidence="2" id="KW-0378">Hydrolase</keyword>
<dbReference type="SUPFAM" id="SSF52540">
    <property type="entry name" value="P-loop containing nucleoside triphosphate hydrolases"/>
    <property type="match status" value="1"/>
</dbReference>
<feature type="domain" description="Helicase C-terminal" evidence="8">
    <location>
        <begin position="393"/>
        <end position="610"/>
    </location>
</feature>
<feature type="region of interest" description="Disordered" evidence="6">
    <location>
        <begin position="1"/>
        <end position="22"/>
    </location>
</feature>
<keyword evidence="10" id="KW-1185">Reference proteome</keyword>
<dbReference type="Gene3D" id="1.10.3380.30">
    <property type="match status" value="1"/>
</dbReference>
<keyword evidence="1" id="KW-0547">Nucleotide-binding</keyword>
<dbReference type="PANTHER" id="PTHR47961:SF6">
    <property type="entry name" value="DNA-DIRECTED DNA POLYMERASE"/>
    <property type="match status" value="1"/>
</dbReference>
<evidence type="ECO:0000313" key="10">
    <source>
        <dbReference type="Proteomes" id="UP000258309"/>
    </source>
</evidence>
<dbReference type="InterPro" id="IPR001650">
    <property type="entry name" value="Helicase_C-like"/>
</dbReference>
<dbReference type="Pfam" id="PF00270">
    <property type="entry name" value="DEAD"/>
    <property type="match status" value="1"/>
</dbReference>
<organism evidence="9 10">
    <name type="scientific">Scytalidium lignicola</name>
    <name type="common">Hyphomycete</name>
    <dbReference type="NCBI Taxonomy" id="5539"/>
    <lineage>
        <taxon>Eukaryota</taxon>
        <taxon>Fungi</taxon>
        <taxon>Dikarya</taxon>
        <taxon>Ascomycota</taxon>
        <taxon>Pezizomycotina</taxon>
        <taxon>Leotiomycetes</taxon>
        <taxon>Leotiomycetes incertae sedis</taxon>
        <taxon>Scytalidium</taxon>
    </lineage>
</organism>
<name>A0A3E2GVY6_SCYLI</name>
<evidence type="ECO:0000259" key="7">
    <source>
        <dbReference type="PROSITE" id="PS51192"/>
    </source>
</evidence>
<dbReference type="PROSITE" id="PS51194">
    <property type="entry name" value="HELICASE_CTER"/>
    <property type="match status" value="1"/>
</dbReference>
<protein>
    <recommendedName>
        <fullName evidence="11">Helicase ATP-binding domain-containing protein</fullName>
    </recommendedName>
</protein>
<dbReference type="InterPro" id="IPR011545">
    <property type="entry name" value="DEAD/DEAH_box_helicase_dom"/>
</dbReference>
<feature type="non-terminal residue" evidence="9">
    <location>
        <position position="1"/>
    </location>
</feature>
<gene>
    <name evidence="9" type="ORF">B7463_g11000</name>
</gene>
<dbReference type="InterPro" id="IPR014001">
    <property type="entry name" value="Helicase_ATP-bd"/>
</dbReference>
<dbReference type="Pfam" id="PF00271">
    <property type="entry name" value="Helicase_C"/>
    <property type="match status" value="1"/>
</dbReference>
<dbReference type="OrthoDB" id="2320933at2759"/>
<evidence type="ECO:0008006" key="11">
    <source>
        <dbReference type="Google" id="ProtNLM"/>
    </source>
</evidence>
<dbReference type="EMBL" id="NCSJ02000342">
    <property type="protein sequence ID" value="RFU25334.1"/>
    <property type="molecule type" value="Genomic_DNA"/>
</dbReference>
<dbReference type="Proteomes" id="UP000258309">
    <property type="component" value="Unassembled WGS sequence"/>
</dbReference>
<feature type="non-terminal residue" evidence="9">
    <location>
        <position position="860"/>
    </location>
</feature>
<dbReference type="SUPFAM" id="SSF158702">
    <property type="entry name" value="Sec63 N-terminal domain-like"/>
    <property type="match status" value="1"/>
</dbReference>
<dbReference type="GO" id="GO:0003676">
    <property type="term" value="F:nucleic acid binding"/>
    <property type="evidence" value="ECO:0007669"/>
    <property type="project" value="InterPro"/>
</dbReference>